<organism evidence="3 4">
    <name type="scientific">Nocardia fluminea</name>
    <dbReference type="NCBI Taxonomy" id="134984"/>
    <lineage>
        <taxon>Bacteria</taxon>
        <taxon>Bacillati</taxon>
        <taxon>Actinomycetota</taxon>
        <taxon>Actinomycetes</taxon>
        <taxon>Mycobacteriales</taxon>
        <taxon>Nocardiaceae</taxon>
        <taxon>Nocardia</taxon>
    </lineage>
</organism>
<evidence type="ECO:0000256" key="1">
    <source>
        <dbReference type="SAM" id="MobiDB-lite"/>
    </source>
</evidence>
<keyword evidence="2" id="KW-0812">Transmembrane</keyword>
<feature type="transmembrane region" description="Helical" evidence="2">
    <location>
        <begin position="37"/>
        <end position="55"/>
    </location>
</feature>
<gene>
    <name evidence="3" type="ORF">ATK86_4460</name>
</gene>
<keyword evidence="2" id="KW-0472">Membrane</keyword>
<comment type="caution">
    <text evidence="3">The sequence shown here is derived from an EMBL/GenBank/DDBJ whole genome shotgun (WGS) entry which is preliminary data.</text>
</comment>
<evidence type="ECO:0000256" key="2">
    <source>
        <dbReference type="SAM" id="Phobius"/>
    </source>
</evidence>
<reference evidence="3 4" key="1">
    <citation type="submission" date="2017-12" db="EMBL/GenBank/DDBJ databases">
        <title>Sequencing the genomes of 1000 Actinobacteria strains.</title>
        <authorList>
            <person name="Klenk H.-P."/>
        </authorList>
    </citation>
    <scope>NUCLEOTIDE SEQUENCE [LARGE SCALE GENOMIC DNA]</scope>
    <source>
        <strain evidence="3 4">DSM 44489</strain>
    </source>
</reference>
<dbReference type="Proteomes" id="UP000233766">
    <property type="component" value="Unassembled WGS sequence"/>
</dbReference>
<protein>
    <submittedName>
        <fullName evidence="3">Uncharacterized protein</fullName>
    </submittedName>
</protein>
<keyword evidence="4" id="KW-1185">Reference proteome</keyword>
<name>A0A2N3VEG5_9NOCA</name>
<dbReference type="AlphaFoldDB" id="A0A2N3VEG5"/>
<evidence type="ECO:0000313" key="3">
    <source>
        <dbReference type="EMBL" id="PKV80044.1"/>
    </source>
</evidence>
<keyword evidence="2" id="KW-1133">Transmembrane helix</keyword>
<proteinExistence type="predicted"/>
<evidence type="ECO:0000313" key="4">
    <source>
        <dbReference type="Proteomes" id="UP000233766"/>
    </source>
</evidence>
<sequence length="119" mass="13004">MTRSLHLVPEPVSEPRHGRHRASADTPGGVPSQATVLALRSIPVIGWIFLIAGVVRPFRARWLRVAFWIDVVLSVGVHAAQIPAARKVAAERGISGRRAAVMTMLLGATWWRTLGEGRQ</sequence>
<dbReference type="EMBL" id="PJMW01000002">
    <property type="protein sequence ID" value="PKV80044.1"/>
    <property type="molecule type" value="Genomic_DNA"/>
</dbReference>
<accession>A0A2N3VEG5</accession>
<feature type="region of interest" description="Disordered" evidence="1">
    <location>
        <begin position="1"/>
        <end position="29"/>
    </location>
</feature>